<keyword evidence="4 7" id="KW-0239">DNA-directed DNA polymerase</keyword>
<evidence type="ECO:0000256" key="2">
    <source>
        <dbReference type="ARBA" id="ARBA00022679"/>
    </source>
</evidence>
<dbReference type="InterPro" id="IPR006172">
    <property type="entry name" value="DNA-dir_DNA_pol_B"/>
</dbReference>
<dbReference type="AlphaFoldDB" id="H8I7Y0"/>
<reference evidence="10 11" key="1">
    <citation type="journal article" date="2012" name="J. Bacteriol.">
        <title>Complete genome sequence of a thermophilic methanogen, Methanocella conradii HZ254, isolated from Chinese rice field soil.</title>
        <authorList>
            <person name="Lu Z."/>
            <person name="Lu Y."/>
        </authorList>
    </citation>
    <scope>NUCLEOTIDE SEQUENCE [LARGE SCALE GENOMIC DNA]</scope>
    <source>
        <strain evidence="11">DSM 24694 / JCM 17849 / CGMCC 1.5162 / HZ254</strain>
    </source>
</reference>
<dbReference type="Proteomes" id="UP000005233">
    <property type="component" value="Chromosome"/>
</dbReference>
<evidence type="ECO:0000256" key="5">
    <source>
        <dbReference type="ARBA" id="ARBA00023125"/>
    </source>
</evidence>
<dbReference type="PANTHER" id="PTHR10322">
    <property type="entry name" value="DNA POLYMERASE CATALYTIC SUBUNIT"/>
    <property type="match status" value="1"/>
</dbReference>
<dbReference type="Gene3D" id="3.30.420.10">
    <property type="entry name" value="Ribonuclease H-like superfamily/Ribonuclease H"/>
    <property type="match status" value="1"/>
</dbReference>
<proteinExistence type="inferred from homology"/>
<dbReference type="SUPFAM" id="SSF56672">
    <property type="entry name" value="DNA/RNA polymerases"/>
    <property type="match status" value="1"/>
</dbReference>
<dbReference type="Gene3D" id="3.30.342.10">
    <property type="entry name" value="DNA Polymerase, chain B, domain 1"/>
    <property type="match status" value="1"/>
</dbReference>
<dbReference type="GO" id="GO:0000166">
    <property type="term" value="F:nucleotide binding"/>
    <property type="evidence" value="ECO:0007669"/>
    <property type="project" value="InterPro"/>
</dbReference>
<dbReference type="InterPro" id="IPR043502">
    <property type="entry name" value="DNA/RNA_pol_sf"/>
</dbReference>
<dbReference type="PANTHER" id="PTHR10322:SF23">
    <property type="entry name" value="DNA POLYMERASE DELTA CATALYTIC SUBUNIT"/>
    <property type="match status" value="1"/>
</dbReference>
<evidence type="ECO:0000256" key="6">
    <source>
        <dbReference type="ARBA" id="ARBA00049244"/>
    </source>
</evidence>
<dbReference type="RefSeq" id="WP_014406211.1">
    <property type="nucleotide sequence ID" value="NC_017034.1"/>
</dbReference>
<name>H8I7Y0_METCZ</name>
<evidence type="ECO:0000256" key="7">
    <source>
        <dbReference type="RuleBase" id="RU000442"/>
    </source>
</evidence>
<dbReference type="InterPro" id="IPR036397">
    <property type="entry name" value="RNaseH_sf"/>
</dbReference>
<evidence type="ECO:0000256" key="1">
    <source>
        <dbReference type="ARBA" id="ARBA00005755"/>
    </source>
</evidence>
<dbReference type="InterPro" id="IPR012337">
    <property type="entry name" value="RNaseH-like_sf"/>
</dbReference>
<evidence type="ECO:0000256" key="4">
    <source>
        <dbReference type="ARBA" id="ARBA00022932"/>
    </source>
</evidence>
<dbReference type="GO" id="GO:0003887">
    <property type="term" value="F:DNA-directed DNA polymerase activity"/>
    <property type="evidence" value="ECO:0007669"/>
    <property type="project" value="UniProtKB-KW"/>
</dbReference>
<keyword evidence="11" id="KW-1185">Reference proteome</keyword>
<keyword evidence="5 7" id="KW-0238">DNA-binding</keyword>
<accession>H8I7Y0</accession>
<dbReference type="InterPro" id="IPR017964">
    <property type="entry name" value="DNA-dir_DNA_pol_B_CS"/>
</dbReference>
<dbReference type="NCBIfam" id="TIGR00592">
    <property type="entry name" value="pol2"/>
    <property type="match status" value="1"/>
</dbReference>
<dbReference type="GeneID" id="11971769"/>
<keyword evidence="2 7" id="KW-0808">Transferase</keyword>
<dbReference type="Gene3D" id="1.10.132.60">
    <property type="entry name" value="DNA polymerase family B, C-terminal domain"/>
    <property type="match status" value="1"/>
</dbReference>
<dbReference type="PRINTS" id="PR00106">
    <property type="entry name" value="DNAPOLB"/>
</dbReference>
<dbReference type="EMBL" id="CP003243">
    <property type="protein sequence ID" value="AFD00380.1"/>
    <property type="molecule type" value="Genomic_DNA"/>
</dbReference>
<dbReference type="CDD" id="cd05781">
    <property type="entry name" value="DNA_polB_B3_exo"/>
    <property type="match status" value="1"/>
</dbReference>
<evidence type="ECO:0000313" key="11">
    <source>
        <dbReference type="Proteomes" id="UP000005233"/>
    </source>
</evidence>
<dbReference type="PROSITE" id="PS00116">
    <property type="entry name" value="DNA_POLYMERASE_B"/>
    <property type="match status" value="1"/>
</dbReference>
<dbReference type="GO" id="GO:0006261">
    <property type="term" value="P:DNA-templated DNA replication"/>
    <property type="evidence" value="ECO:0007669"/>
    <property type="project" value="TreeGrafter"/>
</dbReference>
<dbReference type="EC" id="2.7.7.7" evidence="7"/>
<evidence type="ECO:0000259" key="8">
    <source>
        <dbReference type="Pfam" id="PF00136"/>
    </source>
</evidence>
<keyword evidence="3 7" id="KW-0548">Nucleotidyltransferase</keyword>
<evidence type="ECO:0000256" key="3">
    <source>
        <dbReference type="ARBA" id="ARBA00022695"/>
    </source>
</evidence>
<dbReference type="Pfam" id="PF00136">
    <property type="entry name" value="DNA_pol_B"/>
    <property type="match status" value="1"/>
</dbReference>
<organism evidence="10 11">
    <name type="scientific">Methanocella conradii (strain DSM 24694 / JCM 17849 / CGMCC 1.5162 / HZ254)</name>
    <dbReference type="NCBI Taxonomy" id="1041930"/>
    <lineage>
        <taxon>Archaea</taxon>
        <taxon>Methanobacteriati</taxon>
        <taxon>Methanobacteriota</taxon>
        <taxon>Stenosarchaea group</taxon>
        <taxon>Methanomicrobia</taxon>
        <taxon>Methanocellales</taxon>
        <taxon>Methanocellaceae</taxon>
        <taxon>Methanocella</taxon>
    </lineage>
</organism>
<dbReference type="SMART" id="SM00486">
    <property type="entry name" value="POLBc"/>
    <property type="match status" value="1"/>
</dbReference>
<sequence length="799" mass="91043">MKFRGWLLDVDYVVENGKPIIRMWCVDDSGKSAVIFDDSFEPYFYVVPYGDVPISVLENMSEEVGGETVRPVRVDIVDRKNFGVPIKCYRVFTKLPRDVPYLRELALKFGDVREADILFGVRYIIDRRLIPMGGIEAEGEPVSVDYAGLGMLCHNPKAFAREDEPPLKVMAFDCEMWNPRGMPDAAEDPIIIISIKTNREEKVLTATDEDDKGLIKEFIRYIRDYDPDVIVGYNQDSFDWPYINERAKKHKIKLSVCRDGSTPMFGRGGLQKKVKLVGRLNIDLFQAAQRDMDGVKVKTLENVADYLGVMNKEKRTYIPGGEIYRYWADSKRRDILIRYSKDDVESTYGIAGELLPLQFEFARMAHEPADNVSRMGRGRQVEAYLAYVAYEYGELIPSKGGEVETYVGGFVFPPVKGIHRNVAALDFSAMYPSIMIAYNISPDTVCKDCKDDCYPPAPEVGHCFKKAPEGFFTRILRSLVAHRAALKKKLAQTDRKDKSYRMLDIRQKTIKILTNAFYGYTGWAQAKWYRRECAEATSAWGRYFIKRASEIAQSMGMEVLYGDTDSLFVKLKDGGDLHAATGEFIRKVKEELPLDMDVDNFYRVIFFTEAKKRYAGLTSKGEIVVRGLEVRRGDWCELAKELQSQVIRIILEEEDPEKAVKFVKDTISEVREGKVQLDKLVIHKTLTKGFESYESVQAHVKAAERARELELSAAVGSKISYVIVKGPGITLGDRAYPVDMFIKFENGKLYAKDKAYELDVDYYIDKQIIPTALRILGYFGYTEDELKGRGVQGTLAQFF</sequence>
<dbReference type="CDD" id="cd05536">
    <property type="entry name" value="POLBc_B3"/>
    <property type="match status" value="1"/>
</dbReference>
<dbReference type="InterPro" id="IPR006133">
    <property type="entry name" value="DNA-dir_DNA_pol_B_exonuc"/>
</dbReference>
<dbReference type="Gene3D" id="3.90.1600.10">
    <property type="entry name" value="Palm domain of DNA polymerase"/>
    <property type="match status" value="1"/>
</dbReference>
<dbReference type="OrthoDB" id="323192at2157"/>
<dbReference type="STRING" id="1041930.Mtc_1631"/>
<evidence type="ECO:0000259" key="9">
    <source>
        <dbReference type="Pfam" id="PF03104"/>
    </source>
</evidence>
<feature type="domain" description="DNA-directed DNA polymerase family B multifunctional" evidence="8">
    <location>
        <begin position="376"/>
        <end position="776"/>
    </location>
</feature>
<dbReference type="GO" id="GO:0003677">
    <property type="term" value="F:DNA binding"/>
    <property type="evidence" value="ECO:0007669"/>
    <property type="project" value="UniProtKB-KW"/>
</dbReference>
<protein>
    <recommendedName>
        <fullName evidence="7">DNA polymerase</fullName>
        <ecNumber evidence="7">2.7.7.7</ecNumber>
    </recommendedName>
</protein>
<comment type="catalytic activity">
    <reaction evidence="6 7">
        <text>DNA(n) + a 2'-deoxyribonucleoside 5'-triphosphate = DNA(n+1) + diphosphate</text>
        <dbReference type="Rhea" id="RHEA:22508"/>
        <dbReference type="Rhea" id="RHEA-COMP:17339"/>
        <dbReference type="Rhea" id="RHEA-COMP:17340"/>
        <dbReference type="ChEBI" id="CHEBI:33019"/>
        <dbReference type="ChEBI" id="CHEBI:61560"/>
        <dbReference type="ChEBI" id="CHEBI:173112"/>
        <dbReference type="EC" id="2.7.7.7"/>
    </reaction>
</comment>
<dbReference type="HOGENOM" id="CLU_000203_6_0_2"/>
<feature type="domain" description="DNA-directed DNA polymerase family B exonuclease" evidence="9">
    <location>
        <begin position="111"/>
        <end position="292"/>
    </location>
</feature>
<dbReference type="InterPro" id="IPR023211">
    <property type="entry name" value="DNA_pol_palm_dom_sf"/>
</dbReference>
<dbReference type="InterPro" id="IPR050240">
    <property type="entry name" value="DNA_pol_type-B"/>
</dbReference>
<dbReference type="Gene3D" id="1.10.287.690">
    <property type="entry name" value="Helix hairpin bin"/>
    <property type="match status" value="1"/>
</dbReference>
<dbReference type="Pfam" id="PF03104">
    <property type="entry name" value="DNA_pol_B_exo1"/>
    <property type="match status" value="1"/>
</dbReference>
<comment type="similarity">
    <text evidence="1 7">Belongs to the DNA polymerase type-B family.</text>
</comment>
<dbReference type="KEGG" id="mez:Mtc_1631"/>
<dbReference type="eggNOG" id="arCOG00328">
    <property type="taxonomic scope" value="Archaea"/>
</dbReference>
<dbReference type="InterPro" id="IPR006134">
    <property type="entry name" value="DNA-dir_DNA_pol_B_multi_dom"/>
</dbReference>
<gene>
    <name evidence="10" type="primary">polB-2</name>
    <name evidence="10" type="ordered locus">Mtc_1631</name>
</gene>
<keyword evidence="7" id="KW-0235">DNA replication</keyword>
<dbReference type="InterPro" id="IPR042087">
    <property type="entry name" value="DNA_pol_B_thumb"/>
</dbReference>
<dbReference type="SUPFAM" id="SSF53098">
    <property type="entry name" value="Ribonuclease H-like"/>
    <property type="match status" value="1"/>
</dbReference>
<evidence type="ECO:0000313" key="10">
    <source>
        <dbReference type="EMBL" id="AFD00380.1"/>
    </source>
</evidence>